<dbReference type="Proteomes" id="UP001610411">
    <property type="component" value="Unassembled WGS sequence"/>
</dbReference>
<keyword evidence="4" id="KW-1185">Reference proteome</keyword>
<accession>A0ABD2D384</accession>
<feature type="non-terminal residue" evidence="3">
    <location>
        <position position="1"/>
    </location>
</feature>
<gene>
    <name evidence="3" type="ORF">WCI35_032588</name>
    <name evidence="2" type="ORF">WCI35_032667</name>
</gene>
<organism evidence="3 4">
    <name type="scientific">Daubentonia madagascariensis</name>
    <name type="common">Aye-aye</name>
    <name type="synonym">Sciurus madagascariensis</name>
    <dbReference type="NCBI Taxonomy" id="31869"/>
    <lineage>
        <taxon>Eukaryota</taxon>
        <taxon>Metazoa</taxon>
        <taxon>Chordata</taxon>
        <taxon>Craniata</taxon>
        <taxon>Vertebrata</taxon>
        <taxon>Euteleostomi</taxon>
        <taxon>Mammalia</taxon>
        <taxon>Eutheria</taxon>
        <taxon>Euarchontoglires</taxon>
        <taxon>Primates</taxon>
        <taxon>Strepsirrhini</taxon>
        <taxon>Chiromyiformes</taxon>
        <taxon>Daubentoniidae</taxon>
        <taxon>Daubentonia</taxon>
    </lineage>
</organism>
<evidence type="ECO:0000313" key="3">
    <source>
        <dbReference type="EMBL" id="KAL2761323.1"/>
    </source>
</evidence>
<sequence length="50" mass="5562">QCLEVPSEEKQKTLEESENNQSQVKEEKKIHKSNETVVSENLYDGAAAAA</sequence>
<feature type="non-terminal residue" evidence="3">
    <location>
        <position position="50"/>
    </location>
</feature>
<dbReference type="EMBL" id="JBFSEQ010000034">
    <property type="protein sequence ID" value="KAL2761323.1"/>
    <property type="molecule type" value="Genomic_DNA"/>
</dbReference>
<dbReference type="AlphaFoldDB" id="A0ABD2D384"/>
<proteinExistence type="predicted"/>
<evidence type="ECO:0000313" key="2">
    <source>
        <dbReference type="EMBL" id="KAL2761300.1"/>
    </source>
</evidence>
<name>A0ABD2D384_DAUMA</name>
<feature type="region of interest" description="Disordered" evidence="1">
    <location>
        <begin position="1"/>
        <end position="50"/>
    </location>
</feature>
<comment type="caution">
    <text evidence="3">The sequence shown here is derived from an EMBL/GenBank/DDBJ whole genome shotgun (WGS) entry which is preliminary data.</text>
</comment>
<evidence type="ECO:0000313" key="4">
    <source>
        <dbReference type="Proteomes" id="UP001610411"/>
    </source>
</evidence>
<protein>
    <submittedName>
        <fullName evidence="2 3">Ankyrin repeat domain-containing protein 20B-like</fullName>
    </submittedName>
</protein>
<evidence type="ECO:0000256" key="1">
    <source>
        <dbReference type="SAM" id="MobiDB-lite"/>
    </source>
</evidence>
<reference evidence="3 4" key="1">
    <citation type="journal article" date="2024" name="G3 (Bethesda)">
        <title>A hybrid genome assembly of the endangered aye-aye (Daubentonia madagascariensis).</title>
        <authorList>
            <person name="Versoza C.J."/>
            <person name="Pfeifer S.P."/>
        </authorList>
    </citation>
    <scope>NUCLEOTIDE SEQUENCE [LARGE SCALE GENOMIC DNA]</scope>
    <source>
        <strain evidence="3">6821</strain>
    </source>
</reference>
<dbReference type="EMBL" id="JBFSEQ010000126">
    <property type="protein sequence ID" value="KAL2761300.1"/>
    <property type="molecule type" value="Genomic_DNA"/>
</dbReference>
<feature type="compositionally biased region" description="Basic and acidic residues" evidence="1">
    <location>
        <begin position="24"/>
        <end position="34"/>
    </location>
</feature>